<comment type="caution">
    <text evidence="1">The sequence shown here is derived from an EMBL/GenBank/DDBJ whole genome shotgun (WGS) entry which is preliminary data.</text>
</comment>
<evidence type="ECO:0008006" key="3">
    <source>
        <dbReference type="Google" id="ProtNLM"/>
    </source>
</evidence>
<evidence type="ECO:0000313" key="2">
    <source>
        <dbReference type="Proteomes" id="UP001341840"/>
    </source>
</evidence>
<proteinExistence type="predicted"/>
<evidence type="ECO:0000313" key="1">
    <source>
        <dbReference type="EMBL" id="MED6224153.1"/>
    </source>
</evidence>
<protein>
    <recommendedName>
        <fullName evidence="3">RNase H type-1 domain-containing protein</fullName>
    </recommendedName>
</protein>
<dbReference type="InterPro" id="IPR052929">
    <property type="entry name" value="RNase_H-like_EbsB-rel"/>
</dbReference>
<dbReference type="PANTHER" id="PTHR47074:SF11">
    <property type="entry name" value="REVERSE TRANSCRIPTASE-LIKE PROTEIN"/>
    <property type="match status" value="1"/>
</dbReference>
<organism evidence="1 2">
    <name type="scientific">Stylosanthes scabra</name>
    <dbReference type="NCBI Taxonomy" id="79078"/>
    <lineage>
        <taxon>Eukaryota</taxon>
        <taxon>Viridiplantae</taxon>
        <taxon>Streptophyta</taxon>
        <taxon>Embryophyta</taxon>
        <taxon>Tracheophyta</taxon>
        <taxon>Spermatophyta</taxon>
        <taxon>Magnoliopsida</taxon>
        <taxon>eudicotyledons</taxon>
        <taxon>Gunneridae</taxon>
        <taxon>Pentapetalae</taxon>
        <taxon>rosids</taxon>
        <taxon>fabids</taxon>
        <taxon>Fabales</taxon>
        <taxon>Fabaceae</taxon>
        <taxon>Papilionoideae</taxon>
        <taxon>50 kb inversion clade</taxon>
        <taxon>dalbergioids sensu lato</taxon>
        <taxon>Dalbergieae</taxon>
        <taxon>Pterocarpus clade</taxon>
        <taxon>Stylosanthes</taxon>
    </lineage>
</organism>
<sequence>MHRSKTNSRQIKKNARIPVIWRHPPKDWLKINVDSAFNSSSKKGFAAVLITDNTRMMRGDSASTFTTNSNLMAKAIALRETLIMAKNLQIQQWVHLGSTEWKQVSSPDCKSEEKLNPADKLVLQPTNHNTEADPNRQSAIESVAPSAAMIALTRIY</sequence>
<name>A0ABU6ZQ80_9FABA</name>
<dbReference type="PANTHER" id="PTHR47074">
    <property type="entry name" value="BNAC02G40300D PROTEIN"/>
    <property type="match status" value="1"/>
</dbReference>
<dbReference type="Proteomes" id="UP001341840">
    <property type="component" value="Unassembled WGS sequence"/>
</dbReference>
<gene>
    <name evidence="1" type="ORF">PIB30_081087</name>
</gene>
<keyword evidence="2" id="KW-1185">Reference proteome</keyword>
<accession>A0ABU6ZQ80</accession>
<reference evidence="1 2" key="1">
    <citation type="journal article" date="2023" name="Plants (Basel)">
        <title>Bridging the Gap: Combining Genomics and Transcriptomics Approaches to Understand Stylosanthes scabra, an Orphan Legume from the Brazilian Caatinga.</title>
        <authorList>
            <person name="Ferreira-Neto J.R.C."/>
            <person name="da Silva M.D."/>
            <person name="Binneck E."/>
            <person name="de Melo N.F."/>
            <person name="da Silva R.H."/>
            <person name="de Melo A.L.T.M."/>
            <person name="Pandolfi V."/>
            <person name="Bustamante F.O."/>
            <person name="Brasileiro-Vidal A.C."/>
            <person name="Benko-Iseppon A.M."/>
        </authorList>
    </citation>
    <scope>NUCLEOTIDE SEQUENCE [LARGE SCALE GENOMIC DNA]</scope>
    <source>
        <tissue evidence="1">Leaves</tissue>
    </source>
</reference>
<dbReference type="EMBL" id="JASCZI010273061">
    <property type="protein sequence ID" value="MED6224153.1"/>
    <property type="molecule type" value="Genomic_DNA"/>
</dbReference>